<dbReference type="PANTHER" id="PTHR33083">
    <property type="entry name" value="EXPRESSED PROTEIN"/>
    <property type="match status" value="1"/>
</dbReference>
<feature type="region of interest" description="Disordered" evidence="2">
    <location>
        <begin position="1"/>
        <end position="30"/>
    </location>
</feature>
<reference evidence="4" key="3">
    <citation type="submission" date="2021-05" db="UniProtKB">
        <authorList>
            <consortium name="EnsemblPlants"/>
        </authorList>
    </citation>
    <scope>IDENTIFICATION</scope>
    <source>
        <strain evidence="4">cv. B73</strain>
    </source>
</reference>
<proteinExistence type="inferred from homology"/>
<dbReference type="AlphaFoldDB" id="A0A1D6NDF7"/>
<dbReference type="GeneID" id="107403152"/>
<dbReference type="RefSeq" id="NP_001308344.1">
    <property type="nucleotide sequence ID" value="NM_001321415.1"/>
</dbReference>
<dbReference type="OrthoDB" id="672058at2759"/>
<dbReference type="InterPro" id="IPR007608">
    <property type="entry name" value="Senescence_reg_S40"/>
</dbReference>
<evidence type="ECO:0000313" key="4">
    <source>
        <dbReference type="EnsemblPlants" id="Zm00001eb154350_P001"/>
    </source>
</evidence>
<protein>
    <submittedName>
        <fullName evidence="3 4">Uncharacterized protein</fullName>
    </submittedName>
</protein>
<keyword evidence="5" id="KW-1185">Reference proteome</keyword>
<dbReference type="Pfam" id="PF04520">
    <property type="entry name" value="Senescence_reg"/>
    <property type="match status" value="1"/>
</dbReference>
<dbReference type="eggNOG" id="ENOG502S431">
    <property type="taxonomic scope" value="Eukaryota"/>
</dbReference>
<organism evidence="3">
    <name type="scientific">Zea mays</name>
    <name type="common">Maize</name>
    <dbReference type="NCBI Taxonomy" id="4577"/>
    <lineage>
        <taxon>Eukaryota</taxon>
        <taxon>Viridiplantae</taxon>
        <taxon>Streptophyta</taxon>
        <taxon>Embryophyta</taxon>
        <taxon>Tracheophyta</taxon>
        <taxon>Spermatophyta</taxon>
        <taxon>Magnoliopsida</taxon>
        <taxon>Liliopsida</taxon>
        <taxon>Poales</taxon>
        <taxon>Poaceae</taxon>
        <taxon>PACMAD clade</taxon>
        <taxon>Panicoideae</taxon>
        <taxon>Andropogonodae</taxon>
        <taxon>Andropogoneae</taxon>
        <taxon>Tripsacinae</taxon>
        <taxon>Zea</taxon>
    </lineage>
</organism>
<dbReference type="Proteomes" id="UP000007305">
    <property type="component" value="Chromosome 3"/>
</dbReference>
<dbReference type="GO" id="GO:0010150">
    <property type="term" value="P:leaf senescence"/>
    <property type="evidence" value="ECO:0007669"/>
    <property type="project" value="UniProtKB-ARBA"/>
</dbReference>
<sequence length="94" mass="10211">MSQDAAWAQAEREQRRPSTEPIGIPAISGAARVAERETNQLADDGDGEAVPPHVLLARRRAASSVCSGQGRTLKGRDLRRVRDSVLRMTGFIES</sequence>
<dbReference type="PaxDb" id="4577-GRMZM2G311347_P01"/>
<gene>
    <name evidence="4" type="primary">LOC107403152</name>
    <name evidence="3" type="ORF">ZEAMMB73_Zm00001d043586</name>
</gene>
<evidence type="ECO:0000256" key="2">
    <source>
        <dbReference type="SAM" id="MobiDB-lite"/>
    </source>
</evidence>
<dbReference type="EnsemblPlants" id="Zm00001eb154350_T001">
    <property type="protein sequence ID" value="Zm00001eb154350_P001"/>
    <property type="gene ID" value="Zm00001eb154350"/>
</dbReference>
<reference evidence="4" key="2">
    <citation type="submission" date="2019-07" db="EMBL/GenBank/DDBJ databases">
        <authorList>
            <person name="Seetharam A."/>
            <person name="Woodhouse M."/>
            <person name="Cannon E."/>
        </authorList>
    </citation>
    <scope>NUCLEOTIDE SEQUENCE [LARGE SCALE GENOMIC DNA]</scope>
    <source>
        <strain evidence="4">cv. B73</strain>
    </source>
</reference>
<dbReference type="OMA" id="GRWATQS"/>
<accession>A0A1D6NDF7</accession>
<comment type="similarity">
    <text evidence="1">Belongs to the senescence regulator S40 family.</text>
</comment>
<dbReference type="EMBL" id="CM007649">
    <property type="protein sequence ID" value="ONM38523.1"/>
    <property type="molecule type" value="Genomic_DNA"/>
</dbReference>
<dbReference type="ExpressionAtlas" id="A0A1D6NDF7">
    <property type="expression patterns" value="baseline and differential"/>
</dbReference>
<evidence type="ECO:0000313" key="3">
    <source>
        <dbReference type="EMBL" id="ONM38523.1"/>
    </source>
</evidence>
<dbReference type="KEGG" id="zma:107403152"/>
<dbReference type="Gramene" id="Zm00001eb154350_T001">
    <property type="protein sequence ID" value="Zm00001eb154350_P001"/>
    <property type="gene ID" value="Zm00001eb154350"/>
</dbReference>
<evidence type="ECO:0000313" key="5">
    <source>
        <dbReference type="Proteomes" id="UP000007305"/>
    </source>
</evidence>
<dbReference type="PANTHER" id="PTHR33083:SF64">
    <property type="entry name" value="OS01G0727700 PROTEIN"/>
    <property type="match status" value="1"/>
</dbReference>
<evidence type="ECO:0000256" key="1">
    <source>
        <dbReference type="ARBA" id="ARBA00034773"/>
    </source>
</evidence>
<name>A0A1D6NDF7_MAIZE</name>
<reference evidence="3 5" key="1">
    <citation type="submission" date="2015-12" db="EMBL/GenBank/DDBJ databases">
        <title>Update maize B73 reference genome by single molecule sequencing technologies.</title>
        <authorList>
            <consortium name="Maize Genome Sequencing Project"/>
            <person name="Ware D."/>
        </authorList>
    </citation>
    <scope>NUCLEOTIDE SEQUENCE [LARGE SCALE GENOMIC DNA]</scope>
    <source>
        <strain evidence="5">cv. B73</strain>
        <tissue evidence="3">Seedling</tissue>
    </source>
</reference>